<sequence>MDKYKWNTVEVFSEDRSVVLQAPKLTKRTEKPVSLSEGLELCSELEAQGHVVEIKRID</sequence>
<organism evidence="1">
    <name type="scientific">marine metagenome</name>
    <dbReference type="NCBI Taxonomy" id="408172"/>
    <lineage>
        <taxon>unclassified sequences</taxon>
        <taxon>metagenomes</taxon>
        <taxon>ecological metagenomes</taxon>
    </lineage>
</organism>
<evidence type="ECO:0000313" key="1">
    <source>
        <dbReference type="EMBL" id="SVA87188.1"/>
    </source>
</evidence>
<protein>
    <submittedName>
        <fullName evidence="1">Uncharacterized protein</fullName>
    </submittedName>
</protein>
<dbReference type="AlphaFoldDB" id="A0A381ZD20"/>
<gene>
    <name evidence="1" type="ORF">METZ01_LOCUS140042</name>
</gene>
<name>A0A381ZD20_9ZZZZ</name>
<proteinExistence type="predicted"/>
<reference evidence="1" key="1">
    <citation type="submission" date="2018-05" db="EMBL/GenBank/DDBJ databases">
        <authorList>
            <person name="Lanie J.A."/>
            <person name="Ng W.-L."/>
            <person name="Kazmierczak K.M."/>
            <person name="Andrzejewski T.M."/>
            <person name="Davidsen T.M."/>
            <person name="Wayne K.J."/>
            <person name="Tettelin H."/>
            <person name="Glass J.I."/>
            <person name="Rusch D."/>
            <person name="Podicherti R."/>
            <person name="Tsui H.-C.T."/>
            <person name="Winkler M.E."/>
        </authorList>
    </citation>
    <scope>NUCLEOTIDE SEQUENCE</scope>
</reference>
<dbReference type="EMBL" id="UINC01020863">
    <property type="protein sequence ID" value="SVA87188.1"/>
    <property type="molecule type" value="Genomic_DNA"/>
</dbReference>
<accession>A0A381ZD20</accession>